<dbReference type="AlphaFoldDB" id="A0ABD2Z4W5"/>
<dbReference type="InterPro" id="IPR053151">
    <property type="entry name" value="RNase_H-like"/>
</dbReference>
<sequence length="106" mass="11710">MAGQISFFHPFHAMGTVIPALPCKISHPTIRSPVLVQWIAPREGSFRLNVDGSSLRSKQVGGERVIWDSFGYLVLASANSYGLPTNMIAEARPFLHGIRHYKLGFS</sequence>
<evidence type="ECO:0000313" key="1">
    <source>
        <dbReference type="EMBL" id="KAL3513370.1"/>
    </source>
</evidence>
<reference evidence="1 2" key="1">
    <citation type="submission" date="2024-11" db="EMBL/GenBank/DDBJ databases">
        <title>A near-complete genome assembly of Cinchona calisaya.</title>
        <authorList>
            <person name="Lian D.C."/>
            <person name="Zhao X.W."/>
            <person name="Wei L."/>
        </authorList>
    </citation>
    <scope>NUCLEOTIDE SEQUENCE [LARGE SCALE GENOMIC DNA]</scope>
    <source>
        <tissue evidence="1">Nenye</tissue>
    </source>
</reference>
<evidence type="ECO:0000313" key="2">
    <source>
        <dbReference type="Proteomes" id="UP001630127"/>
    </source>
</evidence>
<comment type="caution">
    <text evidence="1">The sequence shown here is derived from an EMBL/GenBank/DDBJ whole genome shotgun (WGS) entry which is preliminary data.</text>
</comment>
<dbReference type="Proteomes" id="UP001630127">
    <property type="component" value="Unassembled WGS sequence"/>
</dbReference>
<dbReference type="PANTHER" id="PTHR47723:SF19">
    <property type="entry name" value="POLYNUCLEOTIDYL TRANSFERASE, RIBONUCLEASE H-LIKE SUPERFAMILY PROTEIN"/>
    <property type="match status" value="1"/>
</dbReference>
<protein>
    <submittedName>
        <fullName evidence="1">Uncharacterized protein</fullName>
    </submittedName>
</protein>
<dbReference type="EMBL" id="JBJUIK010000011">
    <property type="protein sequence ID" value="KAL3513370.1"/>
    <property type="molecule type" value="Genomic_DNA"/>
</dbReference>
<dbReference type="PANTHER" id="PTHR47723">
    <property type="entry name" value="OS05G0353850 PROTEIN"/>
    <property type="match status" value="1"/>
</dbReference>
<name>A0ABD2Z4W5_9GENT</name>
<organism evidence="1 2">
    <name type="scientific">Cinchona calisaya</name>
    <dbReference type="NCBI Taxonomy" id="153742"/>
    <lineage>
        <taxon>Eukaryota</taxon>
        <taxon>Viridiplantae</taxon>
        <taxon>Streptophyta</taxon>
        <taxon>Embryophyta</taxon>
        <taxon>Tracheophyta</taxon>
        <taxon>Spermatophyta</taxon>
        <taxon>Magnoliopsida</taxon>
        <taxon>eudicotyledons</taxon>
        <taxon>Gunneridae</taxon>
        <taxon>Pentapetalae</taxon>
        <taxon>asterids</taxon>
        <taxon>lamiids</taxon>
        <taxon>Gentianales</taxon>
        <taxon>Rubiaceae</taxon>
        <taxon>Cinchonoideae</taxon>
        <taxon>Cinchoneae</taxon>
        <taxon>Cinchona</taxon>
    </lineage>
</organism>
<gene>
    <name evidence="1" type="ORF">ACH5RR_026087</name>
</gene>
<proteinExistence type="predicted"/>
<accession>A0ABD2Z4W5</accession>
<keyword evidence="2" id="KW-1185">Reference proteome</keyword>